<proteinExistence type="predicted"/>
<reference evidence="1 2" key="1">
    <citation type="journal article" date="2016" name="Nat. Commun.">
        <title>Thousands of microbial genomes shed light on interconnected biogeochemical processes in an aquifer system.</title>
        <authorList>
            <person name="Anantharaman K."/>
            <person name="Brown C.T."/>
            <person name="Hug L.A."/>
            <person name="Sharon I."/>
            <person name="Castelle C.J."/>
            <person name="Probst A.J."/>
            <person name="Thomas B.C."/>
            <person name="Singh A."/>
            <person name="Wilkins M.J."/>
            <person name="Karaoz U."/>
            <person name="Brodie E.L."/>
            <person name="Williams K.H."/>
            <person name="Hubbard S.S."/>
            <person name="Banfield J.F."/>
        </authorList>
    </citation>
    <scope>NUCLEOTIDE SEQUENCE [LARGE SCALE GENOMIC DNA]</scope>
</reference>
<dbReference type="AlphaFoldDB" id="A0A1F4UGY7"/>
<dbReference type="Proteomes" id="UP000178631">
    <property type="component" value="Unassembled WGS sequence"/>
</dbReference>
<accession>A0A1F4UGY7</accession>
<comment type="caution">
    <text evidence="1">The sequence shown here is derived from an EMBL/GenBank/DDBJ whole genome shotgun (WGS) entry which is preliminary data.</text>
</comment>
<evidence type="ECO:0000313" key="1">
    <source>
        <dbReference type="EMBL" id="OGC44196.1"/>
    </source>
</evidence>
<protein>
    <recommendedName>
        <fullName evidence="3">VTC domain-containing protein</fullName>
    </recommendedName>
</protein>
<organism evidence="1 2">
    <name type="scientific">candidate division WS6 bacterium RIFOXYC1_FULL_33_10</name>
    <dbReference type="NCBI Taxonomy" id="1802606"/>
    <lineage>
        <taxon>Bacteria</taxon>
        <taxon>Candidatus Dojkabacteria</taxon>
    </lineage>
</organism>
<sequence length="236" mass="27729">MSILDLIFASRISTTSFEQLRKKIVDLRKSNIYPYQENLPQALSFPYDFWKDLVKIYRRTDKDGLERAFSIFWADGEILFTEVKTGTDRMVKSGGSIQVKYSHHPTKKGYARKELYIDEKLEKRKDVYFRNVPKSLEVQYLFNIHTHPKHVKDGNSYYNFFSAQDIKSLISSKAIVTGLVTDKLWLLIRTSKTPDSVEKLVDSEVNSYYVENILKMGLYRANFSKKVYRYSLIKDK</sequence>
<evidence type="ECO:0008006" key="3">
    <source>
        <dbReference type="Google" id="ProtNLM"/>
    </source>
</evidence>
<evidence type="ECO:0000313" key="2">
    <source>
        <dbReference type="Proteomes" id="UP000178631"/>
    </source>
</evidence>
<gene>
    <name evidence="1" type="ORF">A3J98_02880</name>
</gene>
<dbReference type="EMBL" id="MEUP01000152">
    <property type="protein sequence ID" value="OGC44196.1"/>
    <property type="molecule type" value="Genomic_DNA"/>
</dbReference>
<name>A0A1F4UGY7_9BACT</name>